<feature type="region of interest" description="Disordered" evidence="1">
    <location>
        <begin position="185"/>
        <end position="223"/>
    </location>
</feature>
<name>A0AAD7DJQ9_MYCRO</name>
<comment type="caution">
    <text evidence="2">The sequence shown here is derived from an EMBL/GenBank/DDBJ whole genome shotgun (WGS) entry which is preliminary data.</text>
</comment>
<protein>
    <submittedName>
        <fullName evidence="2">Uncharacterized protein</fullName>
    </submittedName>
</protein>
<sequence length="241" mass="26077">MEDTHPTPRRTTAPTAPPPPPPCPAAIPRTTPGPRRLHPPVPHTATHTAVLTNRSANSRAPAHASCFLFFPPYPWSFLPFPPHSSLRAAAAAPRETRPALPVTQQGAPRPKNLARGARADPRAQRFQRAAVCAERVCGVEERVPPFPMYSVACRVPRCERRARELRPPNPPPERGITAKLEARMERAARSQEREERGGGAEVRRGGGEVEGDKREQLGREAGNAATVVTAGKAGGAQTIRV</sequence>
<keyword evidence="3" id="KW-1185">Reference proteome</keyword>
<feature type="region of interest" description="Disordered" evidence="1">
    <location>
        <begin position="1"/>
        <end position="43"/>
    </location>
</feature>
<dbReference type="EMBL" id="JARKIE010000060">
    <property type="protein sequence ID" value="KAJ7691176.1"/>
    <property type="molecule type" value="Genomic_DNA"/>
</dbReference>
<feature type="region of interest" description="Disordered" evidence="1">
    <location>
        <begin position="96"/>
        <end position="121"/>
    </location>
</feature>
<gene>
    <name evidence="2" type="ORF">B0H17DRAFT_1288046</name>
</gene>
<evidence type="ECO:0000313" key="3">
    <source>
        <dbReference type="Proteomes" id="UP001221757"/>
    </source>
</evidence>
<proteinExistence type="predicted"/>
<dbReference type="Proteomes" id="UP001221757">
    <property type="component" value="Unassembled WGS sequence"/>
</dbReference>
<accession>A0AAD7DJQ9</accession>
<organism evidence="2 3">
    <name type="scientific">Mycena rosella</name>
    <name type="common">Pink bonnet</name>
    <name type="synonym">Agaricus rosellus</name>
    <dbReference type="NCBI Taxonomy" id="1033263"/>
    <lineage>
        <taxon>Eukaryota</taxon>
        <taxon>Fungi</taxon>
        <taxon>Dikarya</taxon>
        <taxon>Basidiomycota</taxon>
        <taxon>Agaricomycotina</taxon>
        <taxon>Agaricomycetes</taxon>
        <taxon>Agaricomycetidae</taxon>
        <taxon>Agaricales</taxon>
        <taxon>Marasmiineae</taxon>
        <taxon>Mycenaceae</taxon>
        <taxon>Mycena</taxon>
    </lineage>
</organism>
<dbReference type="AlphaFoldDB" id="A0AAD7DJQ9"/>
<evidence type="ECO:0000256" key="1">
    <source>
        <dbReference type="SAM" id="MobiDB-lite"/>
    </source>
</evidence>
<evidence type="ECO:0000313" key="2">
    <source>
        <dbReference type="EMBL" id="KAJ7691176.1"/>
    </source>
</evidence>
<reference evidence="2" key="1">
    <citation type="submission" date="2023-03" db="EMBL/GenBank/DDBJ databases">
        <title>Massive genome expansion in bonnet fungi (Mycena s.s.) driven by repeated elements and novel gene families across ecological guilds.</title>
        <authorList>
            <consortium name="Lawrence Berkeley National Laboratory"/>
            <person name="Harder C.B."/>
            <person name="Miyauchi S."/>
            <person name="Viragh M."/>
            <person name="Kuo A."/>
            <person name="Thoen E."/>
            <person name="Andreopoulos B."/>
            <person name="Lu D."/>
            <person name="Skrede I."/>
            <person name="Drula E."/>
            <person name="Henrissat B."/>
            <person name="Morin E."/>
            <person name="Kohler A."/>
            <person name="Barry K."/>
            <person name="LaButti K."/>
            <person name="Morin E."/>
            <person name="Salamov A."/>
            <person name="Lipzen A."/>
            <person name="Mereny Z."/>
            <person name="Hegedus B."/>
            <person name="Baldrian P."/>
            <person name="Stursova M."/>
            <person name="Weitz H."/>
            <person name="Taylor A."/>
            <person name="Grigoriev I.V."/>
            <person name="Nagy L.G."/>
            <person name="Martin F."/>
            <person name="Kauserud H."/>
        </authorList>
    </citation>
    <scope>NUCLEOTIDE SEQUENCE</scope>
    <source>
        <strain evidence="2">CBHHK067</strain>
    </source>
</reference>
<feature type="compositionally biased region" description="Pro residues" evidence="1">
    <location>
        <begin position="15"/>
        <end position="25"/>
    </location>
</feature>
<feature type="compositionally biased region" description="Basic and acidic residues" evidence="1">
    <location>
        <begin position="185"/>
        <end position="218"/>
    </location>
</feature>